<dbReference type="AlphaFoldDB" id="A0A816JB68"/>
<keyword evidence="1" id="KW-0472">Membrane</keyword>
<proteinExistence type="predicted"/>
<dbReference type="EMBL" id="HG994373">
    <property type="protein sequence ID" value="CAF1786664.1"/>
    <property type="molecule type" value="Genomic_DNA"/>
</dbReference>
<reference evidence="2" key="1">
    <citation type="submission" date="2021-01" db="EMBL/GenBank/DDBJ databases">
        <authorList>
            <consortium name="Genoscope - CEA"/>
            <person name="William W."/>
        </authorList>
    </citation>
    <scope>NUCLEOTIDE SEQUENCE</scope>
</reference>
<organism evidence="2">
    <name type="scientific">Brassica napus</name>
    <name type="common">Rape</name>
    <dbReference type="NCBI Taxonomy" id="3708"/>
    <lineage>
        <taxon>Eukaryota</taxon>
        <taxon>Viridiplantae</taxon>
        <taxon>Streptophyta</taxon>
        <taxon>Embryophyta</taxon>
        <taxon>Tracheophyta</taxon>
        <taxon>Spermatophyta</taxon>
        <taxon>Magnoliopsida</taxon>
        <taxon>eudicotyledons</taxon>
        <taxon>Gunneridae</taxon>
        <taxon>Pentapetalae</taxon>
        <taxon>rosids</taxon>
        <taxon>malvids</taxon>
        <taxon>Brassicales</taxon>
        <taxon>Brassicaceae</taxon>
        <taxon>Brassiceae</taxon>
        <taxon>Brassica</taxon>
    </lineage>
</organism>
<evidence type="ECO:0000256" key="1">
    <source>
        <dbReference type="SAM" id="Phobius"/>
    </source>
</evidence>
<feature type="transmembrane region" description="Helical" evidence="1">
    <location>
        <begin position="43"/>
        <end position="65"/>
    </location>
</feature>
<sequence>MKTSSLTELPSIYQAPKTLAQRLLFTMLYFFSDPMCNNTLTYLFYLNKELIFIFLVFFVTSGPWLL</sequence>
<protein>
    <submittedName>
        <fullName evidence="2">(rape) hypothetical protein</fullName>
    </submittedName>
</protein>
<name>A0A816JB68_BRANA</name>
<dbReference type="Proteomes" id="UP001295469">
    <property type="component" value="Chromosome C09"/>
</dbReference>
<evidence type="ECO:0000313" key="2">
    <source>
        <dbReference type="EMBL" id="CAF1786664.1"/>
    </source>
</evidence>
<keyword evidence="1" id="KW-1133">Transmembrane helix</keyword>
<gene>
    <name evidence="2" type="ORF">DARMORV10_C09P64900.1</name>
</gene>
<keyword evidence="1" id="KW-0812">Transmembrane</keyword>
<accession>A0A816JB68</accession>